<name>A0A6A4PNW7_LUPAL</name>
<protein>
    <submittedName>
        <fullName evidence="1">Uncharacterized protein</fullName>
    </submittedName>
</protein>
<evidence type="ECO:0000313" key="1">
    <source>
        <dbReference type="EMBL" id="KAE9603170.1"/>
    </source>
</evidence>
<comment type="caution">
    <text evidence="1">The sequence shown here is derived from an EMBL/GenBank/DDBJ whole genome shotgun (WGS) entry which is preliminary data.</text>
</comment>
<evidence type="ECO:0000313" key="2">
    <source>
        <dbReference type="Proteomes" id="UP000447434"/>
    </source>
</evidence>
<proteinExistence type="predicted"/>
<accession>A0A6A4PNW7</accession>
<sequence>MNTSSSKSPCKKALFTSNCSINQFCEDATTNRVRTVVSLTTGAKLSRFGSLGEYVEMIEDSSISNNLQGNHT</sequence>
<dbReference type="Proteomes" id="UP000447434">
    <property type="component" value="Chromosome 12"/>
</dbReference>
<gene>
    <name evidence="1" type="ORF">Lalb_Chr12g0207641</name>
</gene>
<keyword evidence="2" id="KW-1185">Reference proteome</keyword>
<dbReference type="AlphaFoldDB" id="A0A6A4PNW7"/>
<dbReference type="EMBL" id="WOCE01000012">
    <property type="protein sequence ID" value="KAE9603170.1"/>
    <property type="molecule type" value="Genomic_DNA"/>
</dbReference>
<reference evidence="2" key="1">
    <citation type="journal article" date="2020" name="Nat. Commun.">
        <title>Genome sequence of the cluster root forming white lupin.</title>
        <authorList>
            <person name="Hufnagel B."/>
            <person name="Marques A."/>
            <person name="Soriano A."/>
            <person name="Marques L."/>
            <person name="Divol F."/>
            <person name="Doumas P."/>
            <person name="Sallet E."/>
            <person name="Mancinotti D."/>
            <person name="Carrere S."/>
            <person name="Marande W."/>
            <person name="Arribat S."/>
            <person name="Keller J."/>
            <person name="Huneau C."/>
            <person name="Blein T."/>
            <person name="Aime D."/>
            <person name="Laguerre M."/>
            <person name="Taylor J."/>
            <person name="Schubert V."/>
            <person name="Nelson M."/>
            <person name="Geu-Flores F."/>
            <person name="Crespi M."/>
            <person name="Gallardo-Guerrero K."/>
            <person name="Delaux P.-M."/>
            <person name="Salse J."/>
            <person name="Berges H."/>
            <person name="Guyot R."/>
            <person name="Gouzy J."/>
            <person name="Peret B."/>
        </authorList>
    </citation>
    <scope>NUCLEOTIDE SEQUENCE [LARGE SCALE GENOMIC DNA]</scope>
    <source>
        <strain evidence="2">cv. Amiga</strain>
    </source>
</reference>
<organism evidence="1 2">
    <name type="scientific">Lupinus albus</name>
    <name type="common">White lupine</name>
    <name type="synonym">Lupinus termis</name>
    <dbReference type="NCBI Taxonomy" id="3870"/>
    <lineage>
        <taxon>Eukaryota</taxon>
        <taxon>Viridiplantae</taxon>
        <taxon>Streptophyta</taxon>
        <taxon>Embryophyta</taxon>
        <taxon>Tracheophyta</taxon>
        <taxon>Spermatophyta</taxon>
        <taxon>Magnoliopsida</taxon>
        <taxon>eudicotyledons</taxon>
        <taxon>Gunneridae</taxon>
        <taxon>Pentapetalae</taxon>
        <taxon>rosids</taxon>
        <taxon>fabids</taxon>
        <taxon>Fabales</taxon>
        <taxon>Fabaceae</taxon>
        <taxon>Papilionoideae</taxon>
        <taxon>50 kb inversion clade</taxon>
        <taxon>genistoids sensu lato</taxon>
        <taxon>core genistoids</taxon>
        <taxon>Genisteae</taxon>
        <taxon>Lupinus</taxon>
    </lineage>
</organism>